<reference evidence="1" key="1">
    <citation type="journal article" date="2014" name="Front. Microbiol.">
        <title>High frequency of phylogenetically diverse reductive dehalogenase-homologous genes in deep subseafloor sedimentary metagenomes.</title>
        <authorList>
            <person name="Kawai M."/>
            <person name="Futagami T."/>
            <person name="Toyoda A."/>
            <person name="Takaki Y."/>
            <person name="Nishi S."/>
            <person name="Hori S."/>
            <person name="Arai W."/>
            <person name="Tsubouchi T."/>
            <person name="Morono Y."/>
            <person name="Uchiyama I."/>
            <person name="Ito T."/>
            <person name="Fujiyama A."/>
            <person name="Inagaki F."/>
            <person name="Takami H."/>
        </authorList>
    </citation>
    <scope>NUCLEOTIDE SEQUENCE</scope>
    <source>
        <strain evidence="1">Expedition CK06-06</strain>
    </source>
</reference>
<sequence>MALKYHVPAGTVVLCEFNTGFRPPEMVKRRPAIVVSHRLAFRDRLCTVVPLGQSGPERDVVYQCQISLDRELPPPFAYKTFWAKADMFATVSLDRLDLFHTVRDHTGRRRYLQPKLNAKDLKQVRTCILHALGMEDLTVHLR</sequence>
<gene>
    <name evidence="1" type="ORF">S01H1_27247</name>
</gene>
<protein>
    <recommendedName>
        <fullName evidence="2">PemK-like protein</fullName>
    </recommendedName>
</protein>
<dbReference type="Gene3D" id="2.30.30.110">
    <property type="match status" value="1"/>
</dbReference>
<dbReference type="AlphaFoldDB" id="X0T5C3"/>
<evidence type="ECO:0000313" key="1">
    <source>
        <dbReference type="EMBL" id="GAF88414.1"/>
    </source>
</evidence>
<dbReference type="EMBL" id="BARS01016575">
    <property type="protein sequence ID" value="GAF88414.1"/>
    <property type="molecule type" value="Genomic_DNA"/>
</dbReference>
<dbReference type="Pfam" id="PF02452">
    <property type="entry name" value="PemK_toxin"/>
    <property type="match status" value="1"/>
</dbReference>
<accession>X0T5C3</accession>
<name>X0T5C3_9ZZZZ</name>
<dbReference type="InterPro" id="IPR003477">
    <property type="entry name" value="PemK-like"/>
</dbReference>
<dbReference type="InterPro" id="IPR011067">
    <property type="entry name" value="Plasmid_toxin/cell-grow_inhib"/>
</dbReference>
<proteinExistence type="predicted"/>
<evidence type="ECO:0008006" key="2">
    <source>
        <dbReference type="Google" id="ProtNLM"/>
    </source>
</evidence>
<dbReference type="GO" id="GO:0003677">
    <property type="term" value="F:DNA binding"/>
    <property type="evidence" value="ECO:0007669"/>
    <property type="project" value="InterPro"/>
</dbReference>
<comment type="caution">
    <text evidence="1">The sequence shown here is derived from an EMBL/GenBank/DDBJ whole genome shotgun (WGS) entry which is preliminary data.</text>
</comment>
<dbReference type="SUPFAM" id="SSF50118">
    <property type="entry name" value="Cell growth inhibitor/plasmid maintenance toxic component"/>
    <property type="match status" value="1"/>
</dbReference>
<organism evidence="1">
    <name type="scientific">marine sediment metagenome</name>
    <dbReference type="NCBI Taxonomy" id="412755"/>
    <lineage>
        <taxon>unclassified sequences</taxon>
        <taxon>metagenomes</taxon>
        <taxon>ecological metagenomes</taxon>
    </lineage>
</organism>